<dbReference type="EMBL" id="PJQY01002118">
    <property type="protein sequence ID" value="PQP96305.1"/>
    <property type="molecule type" value="Genomic_DNA"/>
</dbReference>
<accession>A0A314Z3Q2</accession>
<proteinExistence type="predicted"/>
<comment type="caution">
    <text evidence="1">The sequence shown here is derived from an EMBL/GenBank/DDBJ whole genome shotgun (WGS) entry which is preliminary data.</text>
</comment>
<gene>
    <name evidence="1" type="ORF">Pyn_23569</name>
</gene>
<keyword evidence="2" id="KW-1185">Reference proteome</keyword>
<evidence type="ECO:0000313" key="1">
    <source>
        <dbReference type="EMBL" id="PQP96305.1"/>
    </source>
</evidence>
<dbReference type="Proteomes" id="UP000250321">
    <property type="component" value="Unassembled WGS sequence"/>
</dbReference>
<sequence length="85" mass="8988">MATLLVPLVGCDACGMKRWCLTVAEGIGADLGSTQMAIHGRKAGRLEHLRHPAAVAVESAATRHPAEEMNCLETEAGAKFVCEMP</sequence>
<evidence type="ECO:0000313" key="2">
    <source>
        <dbReference type="Proteomes" id="UP000250321"/>
    </source>
</evidence>
<protein>
    <submittedName>
        <fullName evidence="1">Uncharacterized protein</fullName>
    </submittedName>
</protein>
<organism evidence="1 2">
    <name type="scientific">Prunus yedoensis var. nudiflora</name>
    <dbReference type="NCBI Taxonomy" id="2094558"/>
    <lineage>
        <taxon>Eukaryota</taxon>
        <taxon>Viridiplantae</taxon>
        <taxon>Streptophyta</taxon>
        <taxon>Embryophyta</taxon>
        <taxon>Tracheophyta</taxon>
        <taxon>Spermatophyta</taxon>
        <taxon>Magnoliopsida</taxon>
        <taxon>eudicotyledons</taxon>
        <taxon>Gunneridae</taxon>
        <taxon>Pentapetalae</taxon>
        <taxon>rosids</taxon>
        <taxon>fabids</taxon>
        <taxon>Rosales</taxon>
        <taxon>Rosaceae</taxon>
        <taxon>Amygdaloideae</taxon>
        <taxon>Amygdaleae</taxon>
        <taxon>Prunus</taxon>
    </lineage>
</organism>
<name>A0A314Z3Q2_PRUYE</name>
<reference evidence="1 2" key="1">
    <citation type="submission" date="2018-02" db="EMBL/GenBank/DDBJ databases">
        <title>Draft genome of wild Prunus yedoensis var. nudiflora.</title>
        <authorList>
            <person name="Baek S."/>
            <person name="Kim J.-H."/>
            <person name="Choi K."/>
            <person name="Kim G.-B."/>
            <person name="Cho A."/>
            <person name="Jang H."/>
            <person name="Shin C.-H."/>
            <person name="Yu H.-J."/>
            <person name="Mun J.-H."/>
        </authorList>
    </citation>
    <scope>NUCLEOTIDE SEQUENCE [LARGE SCALE GENOMIC DNA]</scope>
    <source>
        <strain evidence="2">cv. Jeju island</strain>
        <tissue evidence="1">Leaf</tissue>
    </source>
</reference>
<dbReference type="AlphaFoldDB" id="A0A314Z3Q2"/>